<comment type="caution">
    <text evidence="2">The sequence shown here is derived from an EMBL/GenBank/DDBJ whole genome shotgun (WGS) entry which is preliminary data.</text>
</comment>
<keyword evidence="3" id="KW-1185">Reference proteome</keyword>
<name>A0ABX2B4A0_9BACT</name>
<dbReference type="Proteomes" id="UP000820977">
    <property type="component" value="Unassembled WGS sequence"/>
</dbReference>
<proteinExistence type="predicted"/>
<protein>
    <submittedName>
        <fullName evidence="2">DUF5103 domain-containing protein</fullName>
    </submittedName>
</protein>
<dbReference type="EMBL" id="JABKKJ010000009">
    <property type="protein sequence ID" value="NPE25237.1"/>
    <property type="molecule type" value="Genomic_DNA"/>
</dbReference>
<evidence type="ECO:0000313" key="2">
    <source>
        <dbReference type="EMBL" id="NPE25237.1"/>
    </source>
</evidence>
<accession>A0ABX2B4A0</accession>
<organism evidence="2 3">
    <name type="scientific">Xylanibacter caecicola</name>
    <dbReference type="NCBI Taxonomy" id="2736294"/>
    <lineage>
        <taxon>Bacteria</taxon>
        <taxon>Pseudomonadati</taxon>
        <taxon>Bacteroidota</taxon>
        <taxon>Bacteroidia</taxon>
        <taxon>Bacteroidales</taxon>
        <taxon>Prevotellaceae</taxon>
        <taxon>Xylanibacter</taxon>
    </lineage>
</organism>
<reference evidence="2 3" key="1">
    <citation type="submission" date="2020-05" db="EMBL/GenBank/DDBJ databases">
        <title>Distinct polysaccharide utilization as determinants for interspecies competition between intestinal Prevotella spp.</title>
        <authorList>
            <person name="Galvez E.J.C."/>
            <person name="Iljazovic A."/>
            <person name="Strowig T."/>
        </authorList>
    </citation>
    <scope>NUCLEOTIDE SEQUENCE [LARGE SCALE GENOMIC DNA]</scope>
    <source>
        <strain evidence="2 3">PCHR</strain>
    </source>
</reference>
<dbReference type="RefSeq" id="WP_172344726.1">
    <property type="nucleotide sequence ID" value="NZ_CASYYZ010000046.1"/>
</dbReference>
<sequence>MRKLFTLLIYIYAVSGYAQRNEIYDSRIASLQVVAGVDRLSLPVVRLGSNNPKDVINISFDDLTHTYHRYTYAIEHCEADWSVSDALFPADYISGFYEGNTIDDSEESVNTNVLYTHYSLQIPNERCRLKMSGNYRLTVYNENDANRPMFSACFMVVEPLVGVSMSVSSNTDVDVNKSHQQVSMQADYHGINVTNPATQIKTVVMQNFRWDNARINTQPQYIMAKGLRWQHNRDLIFEAGNEYHKYEILDVSHPTMGIDFIRWDGRNYHVYPFADEPRPNYVYDEDADGAFYIRNSDNVENNRTSEYVFVHYILKCPKRYDGDVYISGVWTNNRFIPEYKMEYDDAEQCYKAVVMQKQGYYSYQYLLVGSDGVARVMPEEGNFYQTENKYQALVYFRGTGERTDRLVGYQQIQTR</sequence>
<dbReference type="Pfam" id="PF17116">
    <property type="entry name" value="T9SS_plug_1st"/>
    <property type="match status" value="1"/>
</dbReference>
<gene>
    <name evidence="2" type="ORF">HPS54_06870</name>
</gene>
<evidence type="ECO:0000313" key="3">
    <source>
        <dbReference type="Proteomes" id="UP000820977"/>
    </source>
</evidence>
<evidence type="ECO:0000259" key="1">
    <source>
        <dbReference type="Pfam" id="PF17116"/>
    </source>
</evidence>
<feature type="domain" description="Type 9 secretion system plug protein N-terminal" evidence="1">
    <location>
        <begin position="28"/>
        <end position="158"/>
    </location>
</feature>
<dbReference type="InterPro" id="IPR031345">
    <property type="entry name" value="T9SS_Plug_N"/>
</dbReference>